<comment type="similarity">
    <text evidence="2">Belongs to the auxin efflux carrier (TC 2.A.69) family.</text>
</comment>
<evidence type="ECO:0000256" key="3">
    <source>
        <dbReference type="ARBA" id="ARBA00022448"/>
    </source>
</evidence>
<evidence type="ECO:0000313" key="10">
    <source>
        <dbReference type="Proteomes" id="UP001165427"/>
    </source>
</evidence>
<dbReference type="InterPro" id="IPR038770">
    <property type="entry name" value="Na+/solute_symporter_sf"/>
</dbReference>
<feature type="transmembrane region" description="Helical" evidence="8">
    <location>
        <begin position="6"/>
        <end position="25"/>
    </location>
</feature>
<evidence type="ECO:0000256" key="5">
    <source>
        <dbReference type="ARBA" id="ARBA00022692"/>
    </source>
</evidence>
<evidence type="ECO:0000256" key="7">
    <source>
        <dbReference type="ARBA" id="ARBA00023136"/>
    </source>
</evidence>
<evidence type="ECO:0000256" key="6">
    <source>
        <dbReference type="ARBA" id="ARBA00022989"/>
    </source>
</evidence>
<feature type="transmembrane region" description="Helical" evidence="8">
    <location>
        <begin position="123"/>
        <end position="146"/>
    </location>
</feature>
<keyword evidence="5 8" id="KW-0812">Transmembrane</keyword>
<feature type="transmembrane region" description="Helical" evidence="8">
    <location>
        <begin position="37"/>
        <end position="52"/>
    </location>
</feature>
<keyword evidence="7 8" id="KW-0472">Membrane</keyword>
<feature type="transmembrane region" description="Helical" evidence="8">
    <location>
        <begin position="287"/>
        <end position="306"/>
    </location>
</feature>
<accession>A0AA41R672</accession>
<keyword evidence="6 8" id="KW-1133">Transmembrane helix</keyword>
<gene>
    <name evidence="9" type="ORF">MRX98_13745</name>
</gene>
<comment type="caution">
    <text evidence="9">The sequence shown here is derived from an EMBL/GenBank/DDBJ whole genome shotgun (WGS) entry which is preliminary data.</text>
</comment>
<evidence type="ECO:0000256" key="8">
    <source>
        <dbReference type="SAM" id="Phobius"/>
    </source>
</evidence>
<reference evidence="9" key="1">
    <citation type="submission" date="2022-04" db="EMBL/GenBank/DDBJ databases">
        <title>Desulfatitalea alkaliphila sp. nov., a novel anaerobic sulfate-reducing bacterium isolated from terrestrial mud volcano, Taman Peninsula, Russia.</title>
        <authorList>
            <person name="Khomyakova M.A."/>
            <person name="Merkel A.Y."/>
            <person name="Slobodkin A.I."/>
        </authorList>
    </citation>
    <scope>NUCLEOTIDE SEQUENCE</scope>
    <source>
        <strain evidence="9">M08but</strain>
    </source>
</reference>
<dbReference type="InterPro" id="IPR004776">
    <property type="entry name" value="Mem_transp_PIN-like"/>
</dbReference>
<dbReference type="EMBL" id="JALJRB010000015">
    <property type="protein sequence ID" value="MCJ8501641.1"/>
    <property type="molecule type" value="Genomic_DNA"/>
</dbReference>
<dbReference type="GO" id="GO:0055085">
    <property type="term" value="P:transmembrane transport"/>
    <property type="evidence" value="ECO:0007669"/>
    <property type="project" value="InterPro"/>
</dbReference>
<feature type="transmembrane region" description="Helical" evidence="8">
    <location>
        <begin position="166"/>
        <end position="186"/>
    </location>
</feature>
<dbReference type="AlphaFoldDB" id="A0AA41R672"/>
<feature type="transmembrane region" description="Helical" evidence="8">
    <location>
        <begin position="227"/>
        <end position="250"/>
    </location>
</feature>
<dbReference type="Proteomes" id="UP001165427">
    <property type="component" value="Unassembled WGS sequence"/>
</dbReference>
<dbReference type="PANTHER" id="PTHR36838">
    <property type="entry name" value="AUXIN EFFLUX CARRIER FAMILY PROTEIN"/>
    <property type="match status" value="1"/>
</dbReference>
<keyword evidence="4" id="KW-1003">Cell membrane</keyword>
<dbReference type="GO" id="GO:0005886">
    <property type="term" value="C:plasma membrane"/>
    <property type="evidence" value="ECO:0007669"/>
    <property type="project" value="UniProtKB-SubCell"/>
</dbReference>
<feature type="transmembrane region" description="Helical" evidence="8">
    <location>
        <begin position="95"/>
        <end position="117"/>
    </location>
</feature>
<keyword evidence="3" id="KW-0813">Transport</keyword>
<evidence type="ECO:0000256" key="1">
    <source>
        <dbReference type="ARBA" id="ARBA00004651"/>
    </source>
</evidence>
<dbReference type="Gene3D" id="1.20.1530.20">
    <property type="match status" value="1"/>
</dbReference>
<dbReference type="Pfam" id="PF03547">
    <property type="entry name" value="Mem_trans"/>
    <property type="match status" value="1"/>
</dbReference>
<feature type="transmembrane region" description="Helical" evidence="8">
    <location>
        <begin position="64"/>
        <end position="83"/>
    </location>
</feature>
<proteinExistence type="inferred from homology"/>
<evidence type="ECO:0000256" key="2">
    <source>
        <dbReference type="ARBA" id="ARBA00010145"/>
    </source>
</evidence>
<keyword evidence="10" id="KW-1185">Reference proteome</keyword>
<protein>
    <submittedName>
        <fullName evidence="9">AEC family transporter</fullName>
    </submittedName>
</protein>
<feature type="transmembrane region" description="Helical" evidence="8">
    <location>
        <begin position="256"/>
        <end position="275"/>
    </location>
</feature>
<dbReference type="RefSeq" id="WP_246910062.1">
    <property type="nucleotide sequence ID" value="NZ_JALJRB010000015.1"/>
</dbReference>
<evidence type="ECO:0000313" key="9">
    <source>
        <dbReference type="EMBL" id="MCJ8501641.1"/>
    </source>
</evidence>
<organism evidence="9 10">
    <name type="scientific">Desulfatitalea alkaliphila</name>
    <dbReference type="NCBI Taxonomy" id="2929485"/>
    <lineage>
        <taxon>Bacteria</taxon>
        <taxon>Pseudomonadati</taxon>
        <taxon>Thermodesulfobacteriota</taxon>
        <taxon>Desulfobacteria</taxon>
        <taxon>Desulfobacterales</taxon>
        <taxon>Desulfosarcinaceae</taxon>
        <taxon>Desulfatitalea</taxon>
    </lineage>
</organism>
<sequence length="309" mass="32743">MHILTTIIPIFIVVLVGWLVQRRGFLPEAFVAPANRLVFYVAIPAMMFQAIVKSDLTALLRPGLILLTLAVAALTYAVAWLICSVSRIPRSSAGTFIQVSGHGNLGYIGLAVAFYYLGSEGLAHASVIAGFLMILQNTLSIVALQAHAPARSTPRKGKHLLLLRQLLTNPVIVSVLAGMLFSLLALPLPLVVARTLAILSGMALPLALLVIGASLSFDHMRAHLPQAIGATAVKVLLMPASGWLLFQIFGLPPTQTLPALILLASPTATITYIMAKEMQGNSNLASATISISTLASALTYILWLQVGSG</sequence>
<comment type="subcellular location">
    <subcellularLocation>
        <location evidence="1">Cell membrane</location>
        <topology evidence="1">Multi-pass membrane protein</topology>
    </subcellularLocation>
</comment>
<feature type="transmembrane region" description="Helical" evidence="8">
    <location>
        <begin position="192"/>
        <end position="215"/>
    </location>
</feature>
<name>A0AA41R672_9BACT</name>
<evidence type="ECO:0000256" key="4">
    <source>
        <dbReference type="ARBA" id="ARBA00022475"/>
    </source>
</evidence>